<evidence type="ECO:0000259" key="14">
    <source>
        <dbReference type="PROSITE" id="PS50305"/>
    </source>
</evidence>
<dbReference type="Gene3D" id="3.40.50.1220">
    <property type="entry name" value="TPP-binding domain"/>
    <property type="match status" value="1"/>
</dbReference>
<dbReference type="OrthoDB" id="424302at2759"/>
<dbReference type="SUPFAM" id="SSF52467">
    <property type="entry name" value="DHS-like NAD/FAD-binding domain"/>
    <property type="match status" value="1"/>
</dbReference>
<feature type="binding site" evidence="13">
    <location>
        <position position="133"/>
    </location>
    <ligand>
        <name>Zn(2+)</name>
        <dbReference type="ChEBI" id="CHEBI:29105"/>
    </ligand>
</feature>
<organism evidence="16 18">
    <name type="scientific">Dracunculus medinensis</name>
    <name type="common">Guinea worm</name>
    <dbReference type="NCBI Taxonomy" id="318479"/>
    <lineage>
        <taxon>Eukaryota</taxon>
        <taxon>Metazoa</taxon>
        <taxon>Ecdysozoa</taxon>
        <taxon>Nematoda</taxon>
        <taxon>Chromadorea</taxon>
        <taxon>Rhabditida</taxon>
        <taxon>Spirurina</taxon>
        <taxon>Dracunculoidea</taxon>
        <taxon>Dracunculidae</taxon>
        <taxon>Dracunculus</taxon>
    </lineage>
</organism>
<comment type="cofactor">
    <cofactor evidence="1">
        <name>Zn(2+)</name>
        <dbReference type="ChEBI" id="CHEBI:29105"/>
    </cofactor>
</comment>
<protein>
    <recommendedName>
        <fullName evidence="10">NAD-dependent protein deacetylase sir-2.1</fullName>
        <ecNumber evidence="4">2.3.1.286</ecNumber>
    </recommendedName>
    <alternativeName>
        <fullName evidence="11">Protein sir-2.1</fullName>
    </alternativeName>
    <alternativeName>
        <fullName evidence="12">Regulatory protein SIR2 homolog 1</fullName>
    </alternativeName>
</protein>
<dbReference type="FunFam" id="3.30.1600.10:FF:000013">
    <property type="entry name" value="NAD-dependent protein deacetylase sirtuin-1"/>
    <property type="match status" value="1"/>
</dbReference>
<dbReference type="GO" id="GO:0003714">
    <property type="term" value="F:transcription corepressor activity"/>
    <property type="evidence" value="ECO:0007669"/>
    <property type="project" value="TreeGrafter"/>
</dbReference>
<comment type="subcellular location">
    <subcellularLocation>
        <location evidence="2">Nucleus</location>
    </subcellularLocation>
</comment>
<evidence type="ECO:0000313" key="16">
    <source>
        <dbReference type="Proteomes" id="UP000038040"/>
    </source>
</evidence>
<feature type="domain" description="Deacetylase sirtuin-type" evidence="14">
    <location>
        <begin position="1"/>
        <end position="256"/>
    </location>
</feature>
<evidence type="ECO:0000256" key="9">
    <source>
        <dbReference type="ARBA" id="ARBA00023242"/>
    </source>
</evidence>
<name>A0A0N4U3H0_DRAME</name>
<evidence type="ECO:0000313" key="17">
    <source>
        <dbReference type="Proteomes" id="UP000274756"/>
    </source>
</evidence>
<dbReference type="GO" id="GO:0070403">
    <property type="term" value="F:NAD+ binding"/>
    <property type="evidence" value="ECO:0007669"/>
    <property type="project" value="InterPro"/>
</dbReference>
<accession>A0A0N4U3H0</accession>
<keyword evidence="6 13" id="KW-0479">Metal-binding</keyword>
<dbReference type="Gene3D" id="3.30.1600.10">
    <property type="entry name" value="SIR2/SIRT2 'Small Domain"/>
    <property type="match status" value="1"/>
</dbReference>
<evidence type="ECO:0000256" key="10">
    <source>
        <dbReference type="ARBA" id="ARBA00068847"/>
    </source>
</evidence>
<dbReference type="EC" id="2.3.1.286" evidence="4"/>
<keyword evidence="7 13" id="KW-0862">Zinc</keyword>
<dbReference type="GO" id="GO:0046872">
    <property type="term" value="F:metal ion binding"/>
    <property type="evidence" value="ECO:0007669"/>
    <property type="project" value="UniProtKB-KW"/>
</dbReference>
<dbReference type="AlphaFoldDB" id="A0A0N4U3H0"/>
<feature type="binding site" evidence="13">
    <location>
        <position position="136"/>
    </location>
    <ligand>
        <name>Zn(2+)</name>
        <dbReference type="ChEBI" id="CHEBI:29105"/>
    </ligand>
</feature>
<keyword evidence="5" id="KW-0808">Transferase</keyword>
<evidence type="ECO:0000256" key="4">
    <source>
        <dbReference type="ARBA" id="ARBA00012928"/>
    </source>
</evidence>
<dbReference type="Proteomes" id="UP000274756">
    <property type="component" value="Unassembled WGS sequence"/>
</dbReference>
<dbReference type="Proteomes" id="UP000038040">
    <property type="component" value="Unplaced"/>
</dbReference>
<dbReference type="Pfam" id="PF02146">
    <property type="entry name" value="SIR2"/>
    <property type="match status" value="1"/>
</dbReference>
<evidence type="ECO:0000256" key="5">
    <source>
        <dbReference type="ARBA" id="ARBA00022679"/>
    </source>
</evidence>
<evidence type="ECO:0000256" key="8">
    <source>
        <dbReference type="ARBA" id="ARBA00023027"/>
    </source>
</evidence>
<dbReference type="PANTHER" id="PTHR11085:SF9">
    <property type="entry name" value="NAD-DEPENDENT PROTEIN DEACETYLASE SIRTUIN-1"/>
    <property type="match status" value="1"/>
</dbReference>
<dbReference type="GO" id="GO:0002039">
    <property type="term" value="F:p53 binding"/>
    <property type="evidence" value="ECO:0007669"/>
    <property type="project" value="TreeGrafter"/>
</dbReference>
<evidence type="ECO:0000256" key="1">
    <source>
        <dbReference type="ARBA" id="ARBA00001947"/>
    </source>
</evidence>
<dbReference type="GO" id="GO:0005654">
    <property type="term" value="C:nucleoplasm"/>
    <property type="evidence" value="ECO:0007669"/>
    <property type="project" value="TreeGrafter"/>
</dbReference>
<dbReference type="InterPro" id="IPR003000">
    <property type="entry name" value="Sirtuin"/>
</dbReference>
<dbReference type="InterPro" id="IPR026591">
    <property type="entry name" value="Sirtuin_cat_small_dom_sf"/>
</dbReference>
<sequence>HWIISFQLFKQFSRSKKIIIVTGAGISVSSGIPDFRSKGGIYSRLRVEFPDLPHPSSMFEMDYFKLNPRPFFEFVREIFPGQFKPTLCHRFIKALEIENKLLRNYTQNIDTLENLAEIRRVVFCHGSFKSATCLNCHECVPIDELKETILHGEIAMCKKCCDASGVLKPDIVFFGEDLPEEFHNRLNEDKDEADLLVVIGSSLKVQPVALLPYHVKKDVPQILINRERLPHYYADIELLGNSDDIITQLILALGSPFTNILCEGYLNIFPGAEFYYDTEYEHFCDIQPNYDSDSSSDSSSDIVSPVLALELANDVTDPSCSNVDQDDDGIGCVITEMSDSSQSEKCSNSFNSDSSTFSGSSAETSYSSQFGQFSKCCTDDSGSESGTKASSHFKPCSDCFCAVSKALLVRQKKQRSEHSIGDIGENLQKYGDCNPSMNSSSCLKFSE</sequence>
<reference evidence="18" key="1">
    <citation type="submission" date="2017-02" db="UniProtKB">
        <authorList>
            <consortium name="WormBaseParasite"/>
        </authorList>
    </citation>
    <scope>IDENTIFICATION</scope>
</reference>
<keyword evidence="9" id="KW-0539">Nucleus</keyword>
<dbReference type="PROSITE" id="PS50305">
    <property type="entry name" value="SIRTUIN"/>
    <property type="match status" value="1"/>
</dbReference>
<evidence type="ECO:0000313" key="15">
    <source>
        <dbReference type="EMBL" id="VDN55662.1"/>
    </source>
</evidence>
<dbReference type="EMBL" id="UYYG01001153">
    <property type="protein sequence ID" value="VDN55662.1"/>
    <property type="molecule type" value="Genomic_DNA"/>
</dbReference>
<feature type="binding site" evidence="13">
    <location>
        <position position="161"/>
    </location>
    <ligand>
        <name>Zn(2+)</name>
        <dbReference type="ChEBI" id="CHEBI:29105"/>
    </ligand>
</feature>
<dbReference type="STRING" id="318479.A0A0N4U3H0"/>
<keyword evidence="8" id="KW-0520">NAD</keyword>
<dbReference type="GO" id="GO:0033553">
    <property type="term" value="C:rDNA heterochromatin"/>
    <property type="evidence" value="ECO:0007669"/>
    <property type="project" value="TreeGrafter"/>
</dbReference>
<dbReference type="WBParaSite" id="DME_0000127501-mRNA-1">
    <property type="protein sequence ID" value="DME_0000127501-mRNA-1"/>
    <property type="gene ID" value="DME_0000127501"/>
</dbReference>
<feature type="binding site" evidence="13">
    <location>
        <position position="157"/>
    </location>
    <ligand>
        <name>Zn(2+)</name>
        <dbReference type="ChEBI" id="CHEBI:29105"/>
    </ligand>
</feature>
<evidence type="ECO:0000256" key="3">
    <source>
        <dbReference type="ARBA" id="ARBA00006924"/>
    </source>
</evidence>
<evidence type="ECO:0000256" key="7">
    <source>
        <dbReference type="ARBA" id="ARBA00022833"/>
    </source>
</evidence>
<evidence type="ECO:0000256" key="6">
    <source>
        <dbReference type="ARBA" id="ARBA00022723"/>
    </source>
</evidence>
<evidence type="ECO:0000256" key="11">
    <source>
        <dbReference type="ARBA" id="ARBA00075618"/>
    </source>
</evidence>
<feature type="active site" description="Proton acceptor" evidence="13">
    <location>
        <position position="125"/>
    </location>
</feature>
<dbReference type="PANTHER" id="PTHR11085">
    <property type="entry name" value="NAD-DEPENDENT PROTEIN DEACYLASE SIRTUIN-5, MITOCHONDRIAL-RELATED"/>
    <property type="match status" value="1"/>
</dbReference>
<dbReference type="GO" id="GO:0005637">
    <property type="term" value="C:nuclear inner membrane"/>
    <property type="evidence" value="ECO:0007669"/>
    <property type="project" value="TreeGrafter"/>
</dbReference>
<evidence type="ECO:0000256" key="2">
    <source>
        <dbReference type="ARBA" id="ARBA00004123"/>
    </source>
</evidence>
<evidence type="ECO:0000256" key="13">
    <source>
        <dbReference type="PROSITE-ProRule" id="PRU00236"/>
    </source>
</evidence>
<proteinExistence type="inferred from homology"/>
<evidence type="ECO:0000313" key="18">
    <source>
        <dbReference type="WBParaSite" id="DME_0000127501-mRNA-1"/>
    </source>
</evidence>
<dbReference type="InterPro" id="IPR029035">
    <property type="entry name" value="DHS-like_NAD/FAD-binding_dom"/>
</dbReference>
<dbReference type="InterPro" id="IPR026590">
    <property type="entry name" value="Ssirtuin_cat_dom"/>
</dbReference>
<keyword evidence="17" id="KW-1185">Reference proteome</keyword>
<reference evidence="15 17" key="2">
    <citation type="submission" date="2018-11" db="EMBL/GenBank/DDBJ databases">
        <authorList>
            <consortium name="Pathogen Informatics"/>
        </authorList>
    </citation>
    <scope>NUCLEOTIDE SEQUENCE [LARGE SCALE GENOMIC DNA]</scope>
</reference>
<gene>
    <name evidence="15" type="ORF">DME_LOCUS5635</name>
</gene>
<dbReference type="GO" id="GO:0017136">
    <property type="term" value="F:histone deacetylase activity, NAD-dependent"/>
    <property type="evidence" value="ECO:0007669"/>
    <property type="project" value="TreeGrafter"/>
</dbReference>
<comment type="similarity">
    <text evidence="3">Belongs to the sirtuin family. Class I subfamily.</text>
</comment>
<dbReference type="InterPro" id="IPR050134">
    <property type="entry name" value="NAD-dep_sirtuin_deacylases"/>
</dbReference>
<evidence type="ECO:0000256" key="12">
    <source>
        <dbReference type="ARBA" id="ARBA00083601"/>
    </source>
</evidence>